<dbReference type="SMART" id="SM00490">
    <property type="entry name" value="HELICc"/>
    <property type="match status" value="1"/>
</dbReference>
<dbReference type="SUPFAM" id="SSF52540">
    <property type="entry name" value="P-loop containing nucleoside triphosphate hydrolases"/>
    <property type="match status" value="2"/>
</dbReference>
<dbReference type="InterPro" id="IPR000330">
    <property type="entry name" value="SNF2_N"/>
</dbReference>
<feature type="domain" description="Helicase C-terminal" evidence="7">
    <location>
        <begin position="475"/>
        <end position="622"/>
    </location>
</feature>
<evidence type="ECO:0000256" key="5">
    <source>
        <dbReference type="SAM" id="Coils"/>
    </source>
</evidence>
<accession>A0A7C2C099</accession>
<evidence type="ECO:0000256" key="2">
    <source>
        <dbReference type="ARBA" id="ARBA00022801"/>
    </source>
</evidence>
<evidence type="ECO:0000313" key="8">
    <source>
        <dbReference type="EMBL" id="HEH82957.1"/>
    </source>
</evidence>
<dbReference type="GO" id="GO:0005524">
    <property type="term" value="F:ATP binding"/>
    <property type="evidence" value="ECO:0007669"/>
    <property type="project" value="InterPro"/>
</dbReference>
<name>A0A7C2C099_9DEIN</name>
<evidence type="ECO:0000256" key="1">
    <source>
        <dbReference type="ARBA" id="ARBA00022741"/>
    </source>
</evidence>
<dbReference type="AlphaFoldDB" id="A0A7C2C099"/>
<feature type="domain" description="Helicase ATP-binding" evidence="6">
    <location>
        <begin position="113"/>
        <end position="284"/>
    </location>
</feature>
<dbReference type="Gene3D" id="3.40.50.300">
    <property type="entry name" value="P-loop containing nucleotide triphosphate hydrolases"/>
    <property type="match status" value="1"/>
</dbReference>
<evidence type="ECO:0000259" key="7">
    <source>
        <dbReference type="PROSITE" id="PS51194"/>
    </source>
</evidence>
<dbReference type="EMBL" id="DSKL01000325">
    <property type="protein sequence ID" value="HEH82957.1"/>
    <property type="molecule type" value="Genomic_DNA"/>
</dbReference>
<feature type="coiled-coil region" evidence="5">
    <location>
        <begin position="437"/>
        <end position="467"/>
    </location>
</feature>
<keyword evidence="3" id="KW-0347">Helicase</keyword>
<dbReference type="Pfam" id="PF00271">
    <property type="entry name" value="Helicase_C"/>
    <property type="match status" value="1"/>
</dbReference>
<comment type="caution">
    <text evidence="8">The sequence shown here is derived from an EMBL/GenBank/DDBJ whole genome shotgun (WGS) entry which is preliminary data.</text>
</comment>
<dbReference type="InterPro" id="IPR038718">
    <property type="entry name" value="SNF2-like_sf"/>
</dbReference>
<keyword evidence="5" id="KW-0175">Coiled coil</keyword>
<evidence type="ECO:0000256" key="3">
    <source>
        <dbReference type="ARBA" id="ARBA00022806"/>
    </source>
</evidence>
<evidence type="ECO:0000259" key="6">
    <source>
        <dbReference type="PROSITE" id="PS51192"/>
    </source>
</evidence>
<dbReference type="InterPro" id="IPR049730">
    <property type="entry name" value="SNF2/RAD54-like_C"/>
</dbReference>
<organism evidence="8">
    <name type="scientific">Thermus islandicus</name>
    <dbReference type="NCBI Taxonomy" id="540988"/>
    <lineage>
        <taxon>Bacteria</taxon>
        <taxon>Thermotogati</taxon>
        <taxon>Deinococcota</taxon>
        <taxon>Deinococci</taxon>
        <taxon>Thermales</taxon>
        <taxon>Thermaceae</taxon>
        <taxon>Thermus</taxon>
    </lineage>
</organism>
<dbReference type="EMBL" id="DSHZ01000287">
    <property type="protein sequence ID" value="HEO42386.1"/>
    <property type="molecule type" value="Genomic_DNA"/>
</dbReference>
<dbReference type="Gene3D" id="3.40.50.10810">
    <property type="entry name" value="Tandem AAA-ATPase domain"/>
    <property type="match status" value="1"/>
</dbReference>
<dbReference type="InterPro" id="IPR057342">
    <property type="entry name" value="DEXDc_RapA"/>
</dbReference>
<dbReference type="PANTHER" id="PTHR45766:SF6">
    <property type="entry name" value="SWI_SNF-RELATED MATRIX-ASSOCIATED ACTIN-DEPENDENT REGULATOR OF CHROMATIN SUBFAMILY A-LIKE PROTEIN 1"/>
    <property type="match status" value="1"/>
</dbReference>
<dbReference type="InterPro" id="IPR027417">
    <property type="entry name" value="P-loop_NTPase"/>
</dbReference>
<evidence type="ECO:0000313" key="9">
    <source>
        <dbReference type="EMBL" id="HEO42386.1"/>
    </source>
</evidence>
<feature type="coiled-coil region" evidence="5">
    <location>
        <begin position="934"/>
        <end position="968"/>
    </location>
</feature>
<dbReference type="Pfam" id="PF13020">
    <property type="entry name" value="NOV_C"/>
    <property type="match status" value="1"/>
</dbReference>
<dbReference type="GO" id="GO:0016787">
    <property type="term" value="F:hydrolase activity"/>
    <property type="evidence" value="ECO:0007669"/>
    <property type="project" value="UniProtKB-KW"/>
</dbReference>
<gene>
    <name evidence="9" type="ORF">ENP09_05850</name>
    <name evidence="8" type="ORF">ENP73_08350</name>
</gene>
<dbReference type="CDD" id="cd18793">
    <property type="entry name" value="SF2_C_SNF"/>
    <property type="match status" value="1"/>
</dbReference>
<dbReference type="CDD" id="cd18011">
    <property type="entry name" value="DEXDc_RapA"/>
    <property type="match status" value="1"/>
</dbReference>
<dbReference type="SMART" id="SM00487">
    <property type="entry name" value="DEXDc"/>
    <property type="match status" value="1"/>
</dbReference>
<keyword evidence="1" id="KW-0547">Nucleotide-binding</keyword>
<dbReference type="PROSITE" id="PS51194">
    <property type="entry name" value="HELICASE_CTER"/>
    <property type="match status" value="1"/>
</dbReference>
<dbReference type="PANTHER" id="PTHR45766">
    <property type="entry name" value="DNA ANNEALING HELICASE AND ENDONUCLEASE ZRANB3 FAMILY MEMBER"/>
    <property type="match status" value="1"/>
</dbReference>
<keyword evidence="4" id="KW-0067">ATP-binding</keyword>
<evidence type="ECO:0000256" key="4">
    <source>
        <dbReference type="ARBA" id="ARBA00022840"/>
    </source>
</evidence>
<dbReference type="InterPro" id="IPR024975">
    <property type="entry name" value="NOV_C"/>
</dbReference>
<reference evidence="8" key="1">
    <citation type="journal article" date="2020" name="mSystems">
        <title>Genome- and Community-Level Interaction Insights into Carbon Utilization and Element Cycling Functions of Hydrothermarchaeota in Hydrothermal Sediment.</title>
        <authorList>
            <person name="Zhou Z."/>
            <person name="Liu Y."/>
            <person name="Xu W."/>
            <person name="Pan J."/>
            <person name="Luo Z.H."/>
            <person name="Li M."/>
        </authorList>
    </citation>
    <scope>NUCLEOTIDE SEQUENCE [LARGE SCALE GENOMIC DNA]</scope>
    <source>
        <strain evidence="9">SpSt-189</strain>
        <strain evidence="8">SpSt-246</strain>
    </source>
</reference>
<dbReference type="InterPro" id="IPR014001">
    <property type="entry name" value="Helicase_ATP-bd"/>
</dbReference>
<sequence length="1122" mass="128650">MEPGKLARGVHLRGLTPEGSVRVEDVRPLGSALRITYRTPSGRLEEALLYPEDLRGLEVEEEARPPLDAPGDLFRLAAEAKRIQYAYLFDPWMAVHTSLVEPLPHQIEAVYGHMLPKNPLRFLLADDPGAGKTIMTGLYMRELALRGALERALVVAPGSLVVQWQEELWEKFRLRFEIFSRSWLENSLENPFRKHPYWLARLDQLARFPEVAERALEVDWDLVVVDEAHKMSATYYGLEVKATRRYRLGQQLSERAKHLLLLTATPHRGREEDFRLFLALLDPDRFAGKPRAGSPAPDTRGVWLRRQKEDLVRFDGTPLFPERRAYTVAYHLSSEEMALYEAVTAYVREEMNRAESLEEGRRRTVGFALTLLQRRLASSPLAIARSLERRRKRLEARLSEVRRGLVPGFPLLEEEDIEELEEFPTEELEGAPEVLDQATAARTAAELEAEIRTLKALEAQAKRLLQLEGDRKWQELRRLLESDLVRGRKLIVFTEHRDTLEYLEKRLSTFLGRPEAVVVLHGGLSREERRLRQARFAQDPKVALLVATDAAGEGVNLQQAHLMVNYDLPWNPSRLEQRFGRIHRIGQTEVCHMWNLVAANTREGEVYLRLLEKLEEQSRDLGGRVFDVLGQLFQDHPLRDLLIEAIRYGEDPEVRARLFRKVEGAVDRKRLLALLEGALAKEVLDPRRLSDLREEMERAEARRLQPHYLTSFFREALERLGGSVHPREAGRMEVTFVPPRARGPGVLRQYTRVTFHKDRVSLPGKPQADFLVPGHPLLDAVLKATLEAWGEYLERGTVLVDEEATEPRLVLALEHGVEDARGPVSRRLLYVGVSLKGEVRPEGPAPYLDLRPATEEEGRLGRELAGRLDLPRLLEKAEAYAVEHLSREHLEEVRRQREAEVDRTLKAVRERLISEILYRDSRAAEEERKAQAGKVAAKARAEAARRRAEELRERLRRREEELLRAKHIRSLPPRLSQIIWVIPPLAESPLAPEEEARRRLERLAVEAVLRLERRWGHEPREMPPGWPGYDVESRLPDGSLRFLEVKGKGPGSSVVTLSRTQILTGLNKPDAWFLVVVETDGERALRAHYIPAPFQREPDFAATSVNYDLGELLARARWTVDL</sequence>
<keyword evidence="2" id="KW-0378">Hydrolase</keyword>
<protein>
    <submittedName>
        <fullName evidence="8">DUF3883 domain-containing protein</fullName>
    </submittedName>
</protein>
<dbReference type="InterPro" id="IPR001650">
    <property type="entry name" value="Helicase_C-like"/>
</dbReference>
<proteinExistence type="predicted"/>
<dbReference type="PROSITE" id="PS51192">
    <property type="entry name" value="HELICASE_ATP_BIND_1"/>
    <property type="match status" value="1"/>
</dbReference>
<dbReference type="GO" id="GO:0003677">
    <property type="term" value="F:DNA binding"/>
    <property type="evidence" value="ECO:0007669"/>
    <property type="project" value="InterPro"/>
</dbReference>
<dbReference type="Pfam" id="PF00176">
    <property type="entry name" value="SNF2-rel_dom"/>
    <property type="match status" value="1"/>
</dbReference>